<reference evidence="1 3" key="2">
    <citation type="submission" date="2019-11" db="EMBL/GenBank/DDBJ databases">
        <title>Streptococcis sp. isolated from the respiratory tract of Marmot.</title>
        <authorList>
            <person name="Zhang G."/>
        </authorList>
    </citation>
    <scope>NUCLEOTIDE SEQUENCE [LARGE SCALE GENOMIC DNA]</scope>
    <source>
        <strain evidence="1">Zg-86</strain>
        <strain evidence="3">zg-86</strain>
    </source>
</reference>
<dbReference type="InterPro" id="IPR036249">
    <property type="entry name" value="Thioredoxin-like_sf"/>
</dbReference>
<evidence type="ECO:0000313" key="1">
    <source>
        <dbReference type="EMBL" id="MTB63603.1"/>
    </source>
</evidence>
<accession>A0A6I4R7E0</accession>
<proteinExistence type="predicted"/>
<keyword evidence="3" id="KW-1185">Reference proteome</keyword>
<dbReference type="Gene3D" id="3.40.30.10">
    <property type="entry name" value="Glutaredoxin"/>
    <property type="match status" value="1"/>
</dbReference>
<sequence>MMFTNSFQELVQDFTAISIEEAERLLTQEEQAILFLGRATCPYCQRFVPKLHSVAQAAGLTVYFIDSSNPDPQLQELRQRYQAVTVPALLYSGATGVQVRCDSSMTEEEIHHFLAG</sequence>
<comment type="caution">
    <text evidence="2">The sequence shown here is derived from an EMBL/GenBank/DDBJ whole genome shotgun (WGS) entry which is preliminary data.</text>
</comment>
<dbReference type="Proteomes" id="UP000435060">
    <property type="component" value="Unassembled WGS sequence"/>
</dbReference>
<dbReference type="EMBL" id="WUBJ01000001">
    <property type="protein sequence ID" value="MWV55419.1"/>
    <property type="molecule type" value="Genomic_DNA"/>
</dbReference>
<dbReference type="SUPFAM" id="SSF52833">
    <property type="entry name" value="Thioredoxin-like"/>
    <property type="match status" value="1"/>
</dbReference>
<name>A0A6I4R7E0_9STRE</name>
<gene>
    <name evidence="1" type="ORF">GGG87_01085</name>
    <name evidence="2" type="ORF">GGH11_00200</name>
</gene>
<dbReference type="EMBL" id="WLCG01000001">
    <property type="protein sequence ID" value="MTB63603.1"/>
    <property type="molecule type" value="Genomic_DNA"/>
</dbReference>
<evidence type="ECO:0000313" key="3">
    <source>
        <dbReference type="Proteomes" id="UP000435060"/>
    </source>
</evidence>
<dbReference type="AlphaFoldDB" id="A0A6I4R7E0"/>
<dbReference type="Pfam" id="PF20207">
    <property type="entry name" value="DUF6568"/>
    <property type="match status" value="1"/>
</dbReference>
<dbReference type="RefSeq" id="WP_154607488.1">
    <property type="nucleotide sequence ID" value="NZ_CP072115.1"/>
</dbReference>
<evidence type="ECO:0000313" key="2">
    <source>
        <dbReference type="EMBL" id="MWV55419.1"/>
    </source>
</evidence>
<dbReference type="CDD" id="cd02947">
    <property type="entry name" value="TRX_family"/>
    <property type="match status" value="1"/>
</dbReference>
<organism evidence="2 4">
    <name type="scientific">Streptococcus zhangguiae</name>
    <dbReference type="NCBI Taxonomy" id="2664091"/>
    <lineage>
        <taxon>Bacteria</taxon>
        <taxon>Bacillati</taxon>
        <taxon>Bacillota</taxon>
        <taxon>Bacilli</taxon>
        <taxon>Lactobacillales</taxon>
        <taxon>Streptococcaceae</taxon>
        <taxon>Streptococcus</taxon>
    </lineage>
</organism>
<protein>
    <submittedName>
        <fullName evidence="2">Thiol reductase thioredoxin</fullName>
    </submittedName>
</protein>
<evidence type="ECO:0000313" key="4">
    <source>
        <dbReference type="Proteomes" id="UP000435423"/>
    </source>
</evidence>
<reference evidence="2 4" key="1">
    <citation type="submission" date="2019-10" db="EMBL/GenBank/DDBJ databases">
        <title>Streptococcis sp, isolated from the respiratory tract of Marmot.</title>
        <authorList>
            <person name="Zhang G."/>
        </authorList>
    </citation>
    <scope>NUCLEOTIDE SEQUENCE [LARGE SCALE GENOMIC DNA]</scope>
    <source>
        <strain evidence="4">zg-70</strain>
        <strain evidence="2">Zg-70</strain>
    </source>
</reference>
<dbReference type="InterPro" id="IPR046698">
    <property type="entry name" value="PedC-like"/>
</dbReference>
<dbReference type="Proteomes" id="UP000435423">
    <property type="component" value="Unassembled WGS sequence"/>
</dbReference>